<dbReference type="InterPro" id="IPR010022">
    <property type="entry name" value="XkdX"/>
</dbReference>
<dbReference type="NCBIfam" id="TIGR01669">
    <property type="entry name" value="phage_XkdX"/>
    <property type="match status" value="1"/>
</dbReference>
<dbReference type="RefSeq" id="WP_089135371.1">
    <property type="nucleotide sequence ID" value="NZ_BDFM01000158.1"/>
</dbReference>
<accession>A0A4Q2AX44</accession>
<dbReference type="Proteomes" id="UP000289316">
    <property type="component" value="Unassembled WGS sequence"/>
</dbReference>
<evidence type="ECO:0000313" key="1">
    <source>
        <dbReference type="EMBL" id="RXV75372.1"/>
    </source>
</evidence>
<gene>
    <name evidence="1" type="ORF">D6C19_01625</name>
</gene>
<dbReference type="Pfam" id="PF09693">
    <property type="entry name" value="Phage_XkdX"/>
    <property type="match status" value="1"/>
</dbReference>
<reference evidence="1 2" key="1">
    <citation type="submission" date="2018-09" db="EMBL/GenBank/DDBJ databases">
        <title>Murine metabolic-syndrome-specific gut microbial biobank.</title>
        <authorList>
            <person name="Liu C."/>
        </authorList>
    </citation>
    <scope>NUCLEOTIDE SEQUENCE [LARGE SCALE GENOMIC DNA]</scope>
    <source>
        <strain evidence="1 2">C-30</strain>
    </source>
</reference>
<evidence type="ECO:0000313" key="2">
    <source>
        <dbReference type="Proteomes" id="UP000289316"/>
    </source>
</evidence>
<comment type="caution">
    <text evidence="1">The sequence shown here is derived from an EMBL/GenBank/DDBJ whole genome shotgun (WGS) entry which is preliminary data.</text>
</comment>
<organism evidence="1 2">
    <name type="scientific">Ligilactobacillus murinus</name>
    <dbReference type="NCBI Taxonomy" id="1622"/>
    <lineage>
        <taxon>Bacteria</taxon>
        <taxon>Bacillati</taxon>
        <taxon>Bacillota</taxon>
        <taxon>Bacilli</taxon>
        <taxon>Lactobacillales</taxon>
        <taxon>Lactobacillaceae</taxon>
        <taxon>Ligilactobacillus</taxon>
    </lineage>
</organism>
<name>A0A4Q2AX44_9LACO</name>
<dbReference type="EMBL" id="QZFR01000005">
    <property type="protein sequence ID" value="RXV75372.1"/>
    <property type="molecule type" value="Genomic_DNA"/>
</dbReference>
<dbReference type="AlphaFoldDB" id="A0A4Q2AX44"/>
<proteinExistence type="predicted"/>
<sequence>MPVKKFVKMKAITAEQYEAITGKKYE</sequence>
<protein>
    <submittedName>
        <fullName evidence="1">XkdX family protein</fullName>
    </submittedName>
</protein>